<dbReference type="STRING" id="54121.SAMN04515653_13118"/>
<keyword evidence="6 9" id="KW-0408">Iron</keyword>
<feature type="binding site" evidence="9">
    <location>
        <position position="65"/>
    </location>
    <ligand>
        <name>[4Fe-4S] cluster</name>
        <dbReference type="ChEBI" id="CHEBI:49883"/>
        <label>2</label>
        <note>4Fe-4S-S-AdoMet</note>
    </ligand>
</feature>
<evidence type="ECO:0000313" key="12">
    <source>
        <dbReference type="EMBL" id="SDD20531.1"/>
    </source>
</evidence>
<dbReference type="EMBL" id="FOHG01000004">
    <property type="protein sequence ID" value="SES71492.1"/>
    <property type="molecule type" value="Genomic_DNA"/>
</dbReference>
<dbReference type="SUPFAM" id="SSF102114">
    <property type="entry name" value="Radical SAM enzymes"/>
    <property type="match status" value="1"/>
</dbReference>
<evidence type="ECO:0000256" key="7">
    <source>
        <dbReference type="ARBA" id="ARBA00023014"/>
    </source>
</evidence>
<dbReference type="Pfam" id="PF16881">
    <property type="entry name" value="LIAS_N"/>
    <property type="match status" value="1"/>
</dbReference>
<dbReference type="Proteomes" id="UP000198612">
    <property type="component" value="Unassembled WGS sequence"/>
</dbReference>
<dbReference type="InterPro" id="IPR058240">
    <property type="entry name" value="rSAM_sf"/>
</dbReference>
<dbReference type="RefSeq" id="WP_073159889.1">
    <property type="nucleotide sequence ID" value="NZ_FMYT01000033.1"/>
</dbReference>
<evidence type="ECO:0000313" key="17">
    <source>
        <dbReference type="Proteomes" id="UP000199519"/>
    </source>
</evidence>
<dbReference type="SFLD" id="SFLDG01058">
    <property type="entry name" value="lipoyl_synthase_like"/>
    <property type="match status" value="1"/>
</dbReference>
<proteinExistence type="inferred from homology"/>
<comment type="subcellular location">
    <subcellularLocation>
        <location evidence="9">Cytoplasm</location>
    </subcellularLocation>
</comment>
<dbReference type="AlphaFoldDB" id="A0A1G6SUY7"/>
<evidence type="ECO:0000313" key="18">
    <source>
        <dbReference type="Proteomes" id="UP000247389"/>
    </source>
</evidence>
<comment type="function">
    <text evidence="9">Catalyzes the radical-mediated insertion of two sulfur atoms into the C-6 and C-8 positions of the octanoyl moiety bound to the lipoyl domains of lipoate-dependent enzymes, thereby converting the octanoylated domains into lipoylated derivatives.</text>
</comment>
<dbReference type="CDD" id="cd01335">
    <property type="entry name" value="Radical_SAM"/>
    <property type="match status" value="1"/>
</dbReference>
<dbReference type="InterPro" id="IPR006638">
    <property type="entry name" value="Elp3/MiaA/NifB-like_rSAM"/>
</dbReference>
<sequence length="282" mass="32062">MKSKFPEWLKRRLPAQDKWMQVEEVLKDLNLNTVCQSAKCPNQGECFVNNTATFMILGKNCTRNCRFCAVNSSRPEKVDPQEPINVAEAVKKLNLRYVVITSVTRDDLKEGGVNQFIEVVKEINMISAEIKIELLTPDFQGEIEILKKLAAADFEVFNHNIETVPRLYGSVRPEADYKQSLFVLDKMKFLKAELYTKSGIMVGLGEKKEEVIEVMKDLRKKDVDILTIGQYLSPSKLHLEVKEFITPELFAEYKTIGESLGFKSVVSEPFARSSYHAAESLA</sequence>
<evidence type="ECO:0000256" key="4">
    <source>
        <dbReference type="ARBA" id="ARBA00022691"/>
    </source>
</evidence>
<dbReference type="Pfam" id="PF04055">
    <property type="entry name" value="Radical_SAM"/>
    <property type="match status" value="1"/>
</dbReference>
<dbReference type="GO" id="GO:0005737">
    <property type="term" value="C:cytoplasm"/>
    <property type="evidence" value="ECO:0007669"/>
    <property type="project" value="UniProtKB-SubCell"/>
</dbReference>
<evidence type="ECO:0000259" key="10">
    <source>
        <dbReference type="PROSITE" id="PS51918"/>
    </source>
</evidence>
<dbReference type="InterPro" id="IPR031691">
    <property type="entry name" value="LIAS_N"/>
</dbReference>
<evidence type="ECO:0000313" key="20">
    <source>
        <dbReference type="Proteomes" id="UP000324896"/>
    </source>
</evidence>
<dbReference type="FunFam" id="3.20.20.70:FF:000040">
    <property type="entry name" value="Lipoyl synthase"/>
    <property type="match status" value="1"/>
</dbReference>
<reference evidence="11 18" key="2">
    <citation type="submission" date="2018-04" db="EMBL/GenBank/DDBJ databases">
        <title>Subsurface microbial communities from deep shales in Ohio and West Virginia, USA.</title>
        <authorList>
            <person name="Wrighton K."/>
        </authorList>
    </citation>
    <scope>NUCLEOTIDE SEQUENCE [LARGE SCALE GENOMIC DNA]</scope>
    <source>
        <strain evidence="15 19">DSMZ 11287</strain>
        <strain evidence="11 18">MSL28</strain>
    </source>
</reference>
<dbReference type="EMBL" id="QICM01000034">
    <property type="protein sequence ID" value="PXV62412.1"/>
    <property type="molecule type" value="Genomic_DNA"/>
</dbReference>
<comment type="similarity">
    <text evidence="9">Belongs to the radical SAM superfamily. Lipoyl synthase family.</text>
</comment>
<evidence type="ECO:0000256" key="8">
    <source>
        <dbReference type="ARBA" id="ARBA00047326"/>
    </source>
</evidence>
<dbReference type="HAMAP" id="MF_00206">
    <property type="entry name" value="Lipoyl_synth"/>
    <property type="match status" value="1"/>
</dbReference>
<dbReference type="Proteomes" id="UP000295472">
    <property type="component" value="Unassembled WGS sequence"/>
</dbReference>
<dbReference type="InterPro" id="IPR003698">
    <property type="entry name" value="Lipoyl_synth"/>
</dbReference>
<evidence type="ECO:0000256" key="2">
    <source>
        <dbReference type="ARBA" id="ARBA00022490"/>
    </source>
</evidence>
<dbReference type="UniPathway" id="UPA00538">
    <property type="reaction ID" value="UER00593"/>
</dbReference>
<dbReference type="EMBL" id="SOEF01000017">
    <property type="protein sequence ID" value="TDX43095.1"/>
    <property type="molecule type" value="Genomic_DNA"/>
</dbReference>
<evidence type="ECO:0000256" key="9">
    <source>
        <dbReference type="HAMAP-Rule" id="MF_00206"/>
    </source>
</evidence>
<keyword evidence="7 9" id="KW-0411">Iron-sulfur</keyword>
<evidence type="ECO:0000313" key="15">
    <source>
        <dbReference type="EMBL" id="TDX43095.1"/>
    </source>
</evidence>
<keyword evidence="3 9" id="KW-0808">Transferase</keyword>
<dbReference type="GO" id="GO:0009249">
    <property type="term" value="P:protein lipoylation"/>
    <property type="evidence" value="ECO:0007669"/>
    <property type="project" value="UniProtKB-UniRule"/>
</dbReference>
<dbReference type="InterPro" id="IPR007197">
    <property type="entry name" value="rSAM"/>
</dbReference>
<dbReference type="PIRSF" id="PIRSF005963">
    <property type="entry name" value="Lipoyl_synth"/>
    <property type="match status" value="1"/>
</dbReference>
<evidence type="ECO:0000313" key="13">
    <source>
        <dbReference type="EMBL" id="SDF91577.1"/>
    </source>
</evidence>
<dbReference type="SMART" id="SM00729">
    <property type="entry name" value="Elp3"/>
    <property type="match status" value="1"/>
</dbReference>
<feature type="binding site" evidence="9">
    <location>
        <position position="46"/>
    </location>
    <ligand>
        <name>[4Fe-4S] cluster</name>
        <dbReference type="ChEBI" id="CHEBI:49883"/>
        <label>1</label>
    </ligand>
</feature>
<dbReference type="GO" id="GO:0051539">
    <property type="term" value="F:4 iron, 4 sulfur cluster binding"/>
    <property type="evidence" value="ECO:0007669"/>
    <property type="project" value="UniProtKB-UniRule"/>
</dbReference>
<feature type="binding site" evidence="9">
    <location>
        <position position="35"/>
    </location>
    <ligand>
        <name>[4Fe-4S] cluster</name>
        <dbReference type="ChEBI" id="CHEBI:49883"/>
        <label>1</label>
    </ligand>
</feature>
<organism evidence="12 20">
    <name type="scientific">Halanaerobium congolense</name>
    <dbReference type="NCBI Taxonomy" id="54121"/>
    <lineage>
        <taxon>Bacteria</taxon>
        <taxon>Bacillati</taxon>
        <taxon>Bacillota</taxon>
        <taxon>Clostridia</taxon>
        <taxon>Halanaerobiales</taxon>
        <taxon>Halanaerobiaceae</taxon>
        <taxon>Halanaerobium</taxon>
    </lineage>
</organism>
<dbReference type="NCBIfam" id="NF004019">
    <property type="entry name" value="PRK05481.1"/>
    <property type="match status" value="1"/>
</dbReference>
<evidence type="ECO:0000256" key="6">
    <source>
        <dbReference type="ARBA" id="ARBA00023004"/>
    </source>
</evidence>
<feature type="binding site" evidence="9">
    <location>
        <position position="68"/>
    </location>
    <ligand>
        <name>[4Fe-4S] cluster</name>
        <dbReference type="ChEBI" id="CHEBI:49883"/>
        <label>2</label>
        <note>4Fe-4S-S-AdoMet</note>
    </ligand>
</feature>
<dbReference type="SFLD" id="SFLDF00271">
    <property type="entry name" value="lipoyl_synthase"/>
    <property type="match status" value="1"/>
</dbReference>
<evidence type="ECO:0000256" key="1">
    <source>
        <dbReference type="ARBA" id="ARBA00022485"/>
    </source>
</evidence>
<dbReference type="GeneID" id="57012910"/>
<evidence type="ECO:0000313" key="11">
    <source>
        <dbReference type="EMBL" id="PXV62412.1"/>
    </source>
</evidence>
<keyword evidence="17" id="KW-1185">Reference proteome</keyword>
<dbReference type="OrthoDB" id="9787898at2"/>
<dbReference type="GO" id="GO:0046872">
    <property type="term" value="F:metal ion binding"/>
    <property type="evidence" value="ECO:0007669"/>
    <property type="project" value="UniProtKB-KW"/>
</dbReference>
<comment type="pathway">
    <text evidence="9">Protein modification; protein lipoylation via endogenous pathway; protein N(6)-(lipoyl)lysine from octanoyl-[acyl-carrier-protein]: step 2/2.</text>
</comment>
<protein>
    <recommendedName>
        <fullName evidence="9">Lipoyl synthase</fullName>
        <ecNumber evidence="9">2.8.1.8</ecNumber>
    </recommendedName>
    <alternativeName>
        <fullName evidence="9">Lip-syn</fullName>
        <shortName evidence="9">LS</shortName>
    </alternativeName>
    <alternativeName>
        <fullName evidence="9">Lipoate synthase</fullName>
    </alternativeName>
    <alternativeName>
        <fullName evidence="9">Lipoic acid synthase</fullName>
    </alternativeName>
    <alternativeName>
        <fullName evidence="9">Sulfur insertion protein LipA</fullName>
    </alternativeName>
</protein>
<reference evidence="16 17" key="1">
    <citation type="submission" date="2016-10" db="EMBL/GenBank/DDBJ databases">
        <authorList>
            <person name="Varghese N."/>
            <person name="Submissions S."/>
        </authorList>
    </citation>
    <scope>NUCLEOTIDE SEQUENCE [LARGE SCALE GENOMIC DNA]</scope>
    <source>
        <strain evidence="12 20">WG10</strain>
        <strain evidence="13 17">WG2</strain>
        <strain evidence="14 16">WG5</strain>
    </source>
</reference>
<feature type="domain" description="Radical SAM core" evidence="10">
    <location>
        <begin position="47"/>
        <end position="263"/>
    </location>
</feature>
<feature type="binding site" evidence="9">
    <location>
        <position position="61"/>
    </location>
    <ligand>
        <name>[4Fe-4S] cluster</name>
        <dbReference type="ChEBI" id="CHEBI:49883"/>
        <label>2</label>
        <note>4Fe-4S-S-AdoMet</note>
    </ligand>
</feature>
<evidence type="ECO:0000313" key="14">
    <source>
        <dbReference type="EMBL" id="SES71492.1"/>
    </source>
</evidence>
<dbReference type="EC" id="2.8.1.8" evidence="9"/>
<accession>A0A1G6SUY7</accession>
<keyword evidence="1 9" id="KW-0004">4Fe-4S</keyword>
<dbReference type="Gene3D" id="3.20.20.70">
    <property type="entry name" value="Aldolase class I"/>
    <property type="match status" value="1"/>
</dbReference>
<dbReference type="Proteomes" id="UP000324896">
    <property type="component" value="Unassembled WGS sequence"/>
</dbReference>
<evidence type="ECO:0000256" key="3">
    <source>
        <dbReference type="ARBA" id="ARBA00022679"/>
    </source>
</evidence>
<comment type="catalytic activity">
    <reaction evidence="8 9">
        <text>[[Fe-S] cluster scaffold protein carrying a second [4Fe-4S](2+) cluster] + N(6)-octanoyl-L-lysyl-[protein] + 2 oxidized [2Fe-2S]-[ferredoxin] + 2 S-adenosyl-L-methionine + 4 H(+) = [[Fe-S] cluster scaffold protein] + N(6)-[(R)-dihydrolipoyl]-L-lysyl-[protein] + 4 Fe(3+) + 2 hydrogen sulfide + 2 5'-deoxyadenosine + 2 L-methionine + 2 reduced [2Fe-2S]-[ferredoxin]</text>
        <dbReference type="Rhea" id="RHEA:16585"/>
        <dbReference type="Rhea" id="RHEA-COMP:9928"/>
        <dbReference type="Rhea" id="RHEA-COMP:10000"/>
        <dbReference type="Rhea" id="RHEA-COMP:10001"/>
        <dbReference type="Rhea" id="RHEA-COMP:10475"/>
        <dbReference type="Rhea" id="RHEA-COMP:14568"/>
        <dbReference type="Rhea" id="RHEA-COMP:14569"/>
        <dbReference type="ChEBI" id="CHEBI:15378"/>
        <dbReference type="ChEBI" id="CHEBI:17319"/>
        <dbReference type="ChEBI" id="CHEBI:29034"/>
        <dbReference type="ChEBI" id="CHEBI:29919"/>
        <dbReference type="ChEBI" id="CHEBI:33722"/>
        <dbReference type="ChEBI" id="CHEBI:33737"/>
        <dbReference type="ChEBI" id="CHEBI:33738"/>
        <dbReference type="ChEBI" id="CHEBI:57844"/>
        <dbReference type="ChEBI" id="CHEBI:59789"/>
        <dbReference type="ChEBI" id="CHEBI:78809"/>
        <dbReference type="ChEBI" id="CHEBI:83100"/>
        <dbReference type="EC" id="2.8.1.8"/>
    </reaction>
</comment>
<dbReference type="PROSITE" id="PS51918">
    <property type="entry name" value="RADICAL_SAM"/>
    <property type="match status" value="1"/>
</dbReference>
<dbReference type="EMBL" id="FNBJ01000031">
    <property type="protein sequence ID" value="SDF91577.1"/>
    <property type="molecule type" value="Genomic_DNA"/>
</dbReference>
<dbReference type="GO" id="GO:0016992">
    <property type="term" value="F:lipoate synthase activity"/>
    <property type="evidence" value="ECO:0007669"/>
    <property type="project" value="UniProtKB-UniRule"/>
</dbReference>
<feature type="binding site" evidence="9">
    <location>
        <position position="40"/>
    </location>
    <ligand>
        <name>[4Fe-4S] cluster</name>
        <dbReference type="ChEBI" id="CHEBI:49883"/>
        <label>1</label>
    </ligand>
</feature>
<dbReference type="NCBIfam" id="TIGR00510">
    <property type="entry name" value="lipA"/>
    <property type="match status" value="1"/>
</dbReference>
<dbReference type="Proteomes" id="UP000199519">
    <property type="component" value="Unassembled WGS sequence"/>
</dbReference>
<dbReference type="Proteomes" id="UP000247389">
    <property type="component" value="Unassembled WGS sequence"/>
</dbReference>
<dbReference type="InterPro" id="IPR013785">
    <property type="entry name" value="Aldolase_TIM"/>
</dbReference>
<dbReference type="PANTHER" id="PTHR10949:SF0">
    <property type="entry name" value="LIPOYL SYNTHASE, MITOCHONDRIAL"/>
    <property type="match status" value="1"/>
</dbReference>
<keyword evidence="4 9" id="KW-0949">S-adenosyl-L-methionine</keyword>
<name>A0A1G6SUY7_9FIRM</name>
<keyword evidence="2 9" id="KW-0963">Cytoplasm</keyword>
<keyword evidence="5 9" id="KW-0479">Metal-binding</keyword>
<dbReference type="SFLD" id="SFLDS00029">
    <property type="entry name" value="Radical_SAM"/>
    <property type="match status" value="1"/>
</dbReference>
<evidence type="ECO:0000313" key="19">
    <source>
        <dbReference type="Proteomes" id="UP000295472"/>
    </source>
</evidence>
<dbReference type="NCBIfam" id="NF009544">
    <property type="entry name" value="PRK12928.1"/>
    <property type="match status" value="1"/>
</dbReference>
<gene>
    <name evidence="9" type="primary">lipA</name>
    <name evidence="15" type="ORF">C7954_11768</name>
    <name evidence="11" type="ORF">C8C78_13411</name>
    <name evidence="12" type="ORF">SAMN04488597_13318</name>
    <name evidence="13" type="ORF">SAMN04488598_13118</name>
    <name evidence="14" type="ORF">SAMN04515652_10415</name>
</gene>
<dbReference type="EMBL" id="FMYT01000033">
    <property type="protein sequence ID" value="SDD20531.1"/>
    <property type="molecule type" value="Genomic_DNA"/>
</dbReference>
<evidence type="ECO:0000256" key="5">
    <source>
        <dbReference type="ARBA" id="ARBA00022723"/>
    </source>
</evidence>
<feature type="binding site" evidence="9">
    <location>
        <position position="274"/>
    </location>
    <ligand>
        <name>[4Fe-4S] cluster</name>
        <dbReference type="ChEBI" id="CHEBI:49883"/>
        <label>1</label>
    </ligand>
</feature>
<evidence type="ECO:0000313" key="16">
    <source>
        <dbReference type="Proteomes" id="UP000198612"/>
    </source>
</evidence>
<dbReference type="PANTHER" id="PTHR10949">
    <property type="entry name" value="LIPOYL SYNTHASE"/>
    <property type="match status" value="1"/>
</dbReference>
<comment type="cofactor">
    <cofactor evidence="9">
        <name>[4Fe-4S] cluster</name>
        <dbReference type="ChEBI" id="CHEBI:49883"/>
    </cofactor>
    <text evidence="9">Binds 2 [4Fe-4S] clusters per subunit. One cluster is coordinated with 3 cysteines and an exchangeable S-adenosyl-L-methionine.</text>
</comment>